<reference evidence="2 3" key="1">
    <citation type="submission" date="2018-08" db="EMBL/GenBank/DDBJ databases">
        <authorList>
            <consortium name="Pathogen Informatics"/>
        </authorList>
    </citation>
    <scope>NUCLEOTIDE SEQUENCE [LARGE SCALE GENOMIC DNA]</scope>
    <source>
        <strain evidence="2 3">EuSCAPE_TR218</strain>
    </source>
</reference>
<feature type="coiled-coil region" evidence="1">
    <location>
        <begin position="26"/>
        <end position="53"/>
    </location>
</feature>
<dbReference type="Proteomes" id="UP000258928">
    <property type="component" value="Unassembled WGS sequence"/>
</dbReference>
<dbReference type="EMBL" id="UKAS01000026">
    <property type="protein sequence ID" value="SXF98382.1"/>
    <property type="molecule type" value="Genomic_DNA"/>
</dbReference>
<proteinExistence type="predicted"/>
<organism evidence="2 3">
    <name type="scientific">Klebsiella variicola</name>
    <dbReference type="NCBI Taxonomy" id="244366"/>
    <lineage>
        <taxon>Bacteria</taxon>
        <taxon>Pseudomonadati</taxon>
        <taxon>Pseudomonadota</taxon>
        <taxon>Gammaproteobacteria</taxon>
        <taxon>Enterobacterales</taxon>
        <taxon>Enterobacteriaceae</taxon>
        <taxon>Klebsiella/Raoultella group</taxon>
        <taxon>Klebsiella</taxon>
        <taxon>Klebsiella pneumoniae complex</taxon>
    </lineage>
</organism>
<dbReference type="AlphaFoldDB" id="A0ABD7PCE9"/>
<comment type="caution">
    <text evidence="2">The sequence shown here is derived from an EMBL/GenBank/DDBJ whole genome shotgun (WGS) entry which is preliminary data.</text>
</comment>
<name>A0ABD7PCE9_KLEVA</name>
<sequence>MSYRAYIIAFDPEHGTYTETEIMEGFATEQEAVDRARNRLPEVQQELAKLGENLLCSYRIRVVDSAEILPFLRS</sequence>
<keyword evidence="1" id="KW-0175">Coiled coil</keyword>
<evidence type="ECO:0000313" key="2">
    <source>
        <dbReference type="EMBL" id="SXF98382.1"/>
    </source>
</evidence>
<accession>A0ABD7PCE9</accession>
<evidence type="ECO:0000256" key="1">
    <source>
        <dbReference type="SAM" id="Coils"/>
    </source>
</evidence>
<protein>
    <recommendedName>
        <fullName evidence="4">HicB family protein</fullName>
    </recommendedName>
</protein>
<evidence type="ECO:0000313" key="3">
    <source>
        <dbReference type="Proteomes" id="UP000258928"/>
    </source>
</evidence>
<gene>
    <name evidence="2" type="ORF">SAMEA3729809_04914</name>
</gene>
<dbReference type="RefSeq" id="WP_032736482.1">
    <property type="nucleotide sequence ID" value="NZ_BIGP01000007.1"/>
</dbReference>
<evidence type="ECO:0008006" key="4">
    <source>
        <dbReference type="Google" id="ProtNLM"/>
    </source>
</evidence>